<dbReference type="AlphaFoldDB" id="A0A9X3NEV4"/>
<dbReference type="PANTHER" id="PTHR30055">
    <property type="entry name" value="HTH-TYPE TRANSCRIPTIONAL REGULATOR RUTR"/>
    <property type="match status" value="1"/>
</dbReference>
<dbReference type="PROSITE" id="PS01081">
    <property type="entry name" value="HTH_TETR_1"/>
    <property type="match status" value="1"/>
</dbReference>
<dbReference type="InterPro" id="IPR023772">
    <property type="entry name" value="DNA-bd_HTH_TetR-type_CS"/>
</dbReference>
<reference evidence="6" key="1">
    <citation type="submission" date="2022-10" db="EMBL/GenBank/DDBJ databases">
        <title>The WGS of Solirubrobacter phytolaccae KCTC 29190.</title>
        <authorList>
            <person name="Jiang Z."/>
        </authorList>
    </citation>
    <scope>NUCLEOTIDE SEQUENCE</scope>
    <source>
        <strain evidence="6">KCTC 29190</strain>
    </source>
</reference>
<keyword evidence="2 4" id="KW-0238">DNA-binding</keyword>
<dbReference type="InterPro" id="IPR009057">
    <property type="entry name" value="Homeodomain-like_sf"/>
</dbReference>
<dbReference type="SUPFAM" id="SSF46689">
    <property type="entry name" value="Homeodomain-like"/>
    <property type="match status" value="1"/>
</dbReference>
<accession>A0A9X3NEV4</accession>
<keyword evidence="1" id="KW-0805">Transcription regulation</keyword>
<dbReference type="Pfam" id="PF00440">
    <property type="entry name" value="TetR_N"/>
    <property type="match status" value="1"/>
</dbReference>
<dbReference type="InterPro" id="IPR050109">
    <property type="entry name" value="HTH-type_TetR-like_transc_reg"/>
</dbReference>
<feature type="domain" description="HTH tetR-type" evidence="5">
    <location>
        <begin position="8"/>
        <end position="68"/>
    </location>
</feature>
<proteinExistence type="predicted"/>
<protein>
    <submittedName>
        <fullName evidence="6">TetR/AcrR family transcriptional regulator</fullName>
    </submittedName>
</protein>
<evidence type="ECO:0000313" key="7">
    <source>
        <dbReference type="Proteomes" id="UP001147653"/>
    </source>
</evidence>
<keyword evidence="7" id="KW-1185">Reference proteome</keyword>
<feature type="DNA-binding region" description="H-T-H motif" evidence="4">
    <location>
        <begin position="31"/>
        <end position="50"/>
    </location>
</feature>
<dbReference type="PROSITE" id="PS50977">
    <property type="entry name" value="HTH_TETR_2"/>
    <property type="match status" value="1"/>
</dbReference>
<sequence>MGIARWKPNARERLQEVALELFAERGYEQTTAAEIAARAELTERTFFRHFTDKREVLFAGEAAMQAALVAGVADATGDEFVRAGLEAVADELEPRRDDLRRRAALIASHPALRERELIKQAATAEVLADALRERGVAAGEAEVSAEVAIVLLRVAFDRWLAAGDGSLRERVAEVRGQLVAVR</sequence>
<dbReference type="Gene3D" id="1.10.357.10">
    <property type="entry name" value="Tetracycline Repressor, domain 2"/>
    <property type="match status" value="1"/>
</dbReference>
<evidence type="ECO:0000256" key="4">
    <source>
        <dbReference type="PROSITE-ProRule" id="PRU00335"/>
    </source>
</evidence>
<evidence type="ECO:0000313" key="6">
    <source>
        <dbReference type="EMBL" id="MDA0183682.1"/>
    </source>
</evidence>
<dbReference type="EMBL" id="JAPDDP010000058">
    <property type="protein sequence ID" value="MDA0183682.1"/>
    <property type="molecule type" value="Genomic_DNA"/>
</dbReference>
<gene>
    <name evidence="6" type="ORF">OJ997_25460</name>
</gene>
<dbReference type="PRINTS" id="PR00455">
    <property type="entry name" value="HTHTETR"/>
</dbReference>
<organism evidence="6 7">
    <name type="scientific">Solirubrobacter phytolaccae</name>
    <dbReference type="NCBI Taxonomy" id="1404360"/>
    <lineage>
        <taxon>Bacteria</taxon>
        <taxon>Bacillati</taxon>
        <taxon>Actinomycetota</taxon>
        <taxon>Thermoleophilia</taxon>
        <taxon>Solirubrobacterales</taxon>
        <taxon>Solirubrobacteraceae</taxon>
        <taxon>Solirubrobacter</taxon>
    </lineage>
</organism>
<dbReference type="PANTHER" id="PTHR30055:SF238">
    <property type="entry name" value="MYCOFACTOCIN BIOSYNTHESIS TRANSCRIPTIONAL REGULATOR MFTR-RELATED"/>
    <property type="match status" value="1"/>
</dbReference>
<name>A0A9X3NEV4_9ACTN</name>
<dbReference type="InterPro" id="IPR001647">
    <property type="entry name" value="HTH_TetR"/>
</dbReference>
<dbReference type="InterPro" id="IPR041347">
    <property type="entry name" value="MftR_C"/>
</dbReference>
<keyword evidence="3" id="KW-0804">Transcription</keyword>
<dbReference type="Pfam" id="PF17754">
    <property type="entry name" value="TetR_C_14"/>
    <property type="match status" value="1"/>
</dbReference>
<evidence type="ECO:0000259" key="5">
    <source>
        <dbReference type="PROSITE" id="PS50977"/>
    </source>
</evidence>
<dbReference type="GO" id="GO:0000976">
    <property type="term" value="F:transcription cis-regulatory region binding"/>
    <property type="evidence" value="ECO:0007669"/>
    <property type="project" value="TreeGrafter"/>
</dbReference>
<dbReference type="Proteomes" id="UP001147653">
    <property type="component" value="Unassembled WGS sequence"/>
</dbReference>
<evidence type="ECO:0000256" key="1">
    <source>
        <dbReference type="ARBA" id="ARBA00023015"/>
    </source>
</evidence>
<dbReference type="RefSeq" id="WP_270028096.1">
    <property type="nucleotide sequence ID" value="NZ_JAPDDP010000058.1"/>
</dbReference>
<comment type="caution">
    <text evidence="6">The sequence shown here is derived from an EMBL/GenBank/DDBJ whole genome shotgun (WGS) entry which is preliminary data.</text>
</comment>
<evidence type="ECO:0000256" key="2">
    <source>
        <dbReference type="ARBA" id="ARBA00023125"/>
    </source>
</evidence>
<dbReference type="GO" id="GO:0003700">
    <property type="term" value="F:DNA-binding transcription factor activity"/>
    <property type="evidence" value="ECO:0007669"/>
    <property type="project" value="TreeGrafter"/>
</dbReference>
<evidence type="ECO:0000256" key="3">
    <source>
        <dbReference type="ARBA" id="ARBA00023163"/>
    </source>
</evidence>